<keyword evidence="2" id="KW-1185">Reference proteome</keyword>
<accession>A0A3A8BBG5</accession>
<proteinExistence type="predicted"/>
<dbReference type="PANTHER" id="PTHR38588:SF1">
    <property type="entry name" value="BLL0334 PROTEIN"/>
    <property type="match status" value="1"/>
</dbReference>
<dbReference type="Proteomes" id="UP000281128">
    <property type="component" value="Unassembled WGS sequence"/>
</dbReference>
<dbReference type="SUPFAM" id="SSF55961">
    <property type="entry name" value="Bet v1-like"/>
    <property type="match status" value="1"/>
</dbReference>
<dbReference type="PANTHER" id="PTHR38588">
    <property type="entry name" value="BLL0334 PROTEIN"/>
    <property type="match status" value="1"/>
</dbReference>
<dbReference type="OrthoDB" id="9787428at2"/>
<reference evidence="1 2" key="1">
    <citation type="submission" date="2018-09" db="EMBL/GenBank/DDBJ databases">
        <title>Roseovarius spongiae sp. nov., isolated from a marine sponge.</title>
        <authorList>
            <person name="Zhuang L."/>
            <person name="Luo L."/>
        </authorList>
    </citation>
    <scope>NUCLEOTIDE SEQUENCE [LARGE SCALE GENOMIC DNA]</scope>
    <source>
        <strain evidence="1 2">HN-E21</strain>
    </source>
</reference>
<gene>
    <name evidence="1" type="ORF">D6850_04290</name>
</gene>
<dbReference type="RefSeq" id="WP_121164087.1">
    <property type="nucleotide sequence ID" value="NZ_RAPE01000001.1"/>
</dbReference>
<dbReference type="InterPro" id="IPR010419">
    <property type="entry name" value="CO_DH_gsu"/>
</dbReference>
<protein>
    <submittedName>
        <fullName evidence="1">Carbon monoxide dehydrogenase</fullName>
    </submittedName>
</protein>
<name>A0A3A8BBG5_9RHOB</name>
<dbReference type="EMBL" id="RAPE01000001">
    <property type="protein sequence ID" value="RKF16764.1"/>
    <property type="molecule type" value="Genomic_DNA"/>
</dbReference>
<dbReference type="AlphaFoldDB" id="A0A3A8BBG5"/>
<dbReference type="CDD" id="cd05018">
    <property type="entry name" value="CoxG"/>
    <property type="match status" value="1"/>
</dbReference>
<dbReference type="InterPro" id="IPR023393">
    <property type="entry name" value="START-like_dom_sf"/>
</dbReference>
<organism evidence="1 2">
    <name type="scientific">Roseovarius spongiae</name>
    <dbReference type="NCBI Taxonomy" id="2320272"/>
    <lineage>
        <taxon>Bacteria</taxon>
        <taxon>Pseudomonadati</taxon>
        <taxon>Pseudomonadota</taxon>
        <taxon>Alphaproteobacteria</taxon>
        <taxon>Rhodobacterales</taxon>
        <taxon>Roseobacteraceae</taxon>
        <taxon>Roseovarius</taxon>
    </lineage>
</organism>
<evidence type="ECO:0000313" key="2">
    <source>
        <dbReference type="Proteomes" id="UP000281128"/>
    </source>
</evidence>
<dbReference type="Gene3D" id="3.30.530.20">
    <property type="match status" value="1"/>
</dbReference>
<evidence type="ECO:0000313" key="1">
    <source>
        <dbReference type="EMBL" id="RKF16764.1"/>
    </source>
</evidence>
<sequence length="152" mass="16208">MEMSGEHRIAAPRDTVWAALNDPDVLRACIPGCESLEKTSDTTMEAVVRQKIGPVKARFNGAVELLNIDAPKSYTIQGEGKGGVAGFAKGSADVRLAEDAGETVLTYTAQAQIGGKLAQLGNRLVGSTARKLAQQFFVNFHNHLTDEDPPEA</sequence>
<dbReference type="Pfam" id="PF06240">
    <property type="entry name" value="COXG"/>
    <property type="match status" value="1"/>
</dbReference>
<comment type="caution">
    <text evidence="1">The sequence shown here is derived from an EMBL/GenBank/DDBJ whole genome shotgun (WGS) entry which is preliminary data.</text>
</comment>